<evidence type="ECO:0000313" key="2">
    <source>
        <dbReference type="EMBL" id="GAA4313024.1"/>
    </source>
</evidence>
<keyword evidence="1" id="KW-0812">Transmembrane</keyword>
<evidence type="ECO:0000256" key="1">
    <source>
        <dbReference type="SAM" id="Phobius"/>
    </source>
</evidence>
<sequence length="76" mass="8850">MRKQQPDTIFFSKVARTWVLLFSVPLYIGSTVLWMKEEIKQVLAQEPASQQLMVSLKEQVKKTTQPENLQQSFILP</sequence>
<keyword evidence="3" id="KW-1185">Reference proteome</keyword>
<evidence type="ECO:0000313" key="3">
    <source>
        <dbReference type="Proteomes" id="UP001501844"/>
    </source>
</evidence>
<proteinExistence type="predicted"/>
<feature type="transmembrane region" description="Helical" evidence="1">
    <location>
        <begin position="15"/>
        <end position="35"/>
    </location>
</feature>
<reference evidence="3" key="1">
    <citation type="journal article" date="2019" name="Int. J. Syst. Evol. Microbiol.">
        <title>The Global Catalogue of Microorganisms (GCM) 10K type strain sequencing project: providing services to taxonomists for standard genome sequencing and annotation.</title>
        <authorList>
            <consortium name="The Broad Institute Genomics Platform"/>
            <consortium name="The Broad Institute Genome Sequencing Center for Infectious Disease"/>
            <person name="Wu L."/>
            <person name="Ma J."/>
        </authorList>
    </citation>
    <scope>NUCLEOTIDE SEQUENCE [LARGE SCALE GENOMIC DNA]</scope>
    <source>
        <strain evidence="3">JCM 17917</strain>
    </source>
</reference>
<dbReference type="EMBL" id="BAABGX010000003">
    <property type="protein sequence ID" value="GAA4313024.1"/>
    <property type="molecule type" value="Genomic_DNA"/>
</dbReference>
<name>A0ABP8FXG7_9BACT</name>
<dbReference type="Proteomes" id="UP001501844">
    <property type="component" value="Unassembled WGS sequence"/>
</dbReference>
<accession>A0ABP8FXG7</accession>
<dbReference type="RefSeq" id="WP_345168451.1">
    <property type="nucleotide sequence ID" value="NZ_BAABGX010000003.1"/>
</dbReference>
<organism evidence="2 3">
    <name type="scientific">Nibribacter koreensis</name>
    <dbReference type="NCBI Taxonomy" id="1084519"/>
    <lineage>
        <taxon>Bacteria</taxon>
        <taxon>Pseudomonadati</taxon>
        <taxon>Bacteroidota</taxon>
        <taxon>Cytophagia</taxon>
        <taxon>Cytophagales</taxon>
        <taxon>Hymenobacteraceae</taxon>
        <taxon>Nibribacter</taxon>
    </lineage>
</organism>
<comment type="caution">
    <text evidence="2">The sequence shown here is derived from an EMBL/GenBank/DDBJ whole genome shotgun (WGS) entry which is preliminary data.</text>
</comment>
<gene>
    <name evidence="2" type="ORF">GCM10023183_32330</name>
</gene>
<keyword evidence="1" id="KW-0472">Membrane</keyword>
<keyword evidence="1" id="KW-1133">Transmembrane helix</keyword>
<protein>
    <submittedName>
        <fullName evidence="2">Uncharacterized protein</fullName>
    </submittedName>
</protein>